<evidence type="ECO:0000256" key="2">
    <source>
        <dbReference type="ARBA" id="ARBA00008332"/>
    </source>
</evidence>
<keyword evidence="6" id="KW-1185">Reference proteome</keyword>
<feature type="compositionally biased region" description="Polar residues" evidence="5">
    <location>
        <begin position="1"/>
        <end position="15"/>
    </location>
</feature>
<feature type="compositionally biased region" description="Polar residues" evidence="5">
    <location>
        <begin position="82"/>
        <end position="93"/>
    </location>
</feature>
<gene>
    <name evidence="7" type="primary">LOC111019539</name>
</gene>
<dbReference type="AlphaFoldDB" id="A0A6J1DCR4"/>
<evidence type="ECO:0000256" key="4">
    <source>
        <dbReference type="ARBA" id="ARBA00022553"/>
    </source>
</evidence>
<dbReference type="RefSeq" id="XP_022151628.1">
    <property type="nucleotide sequence ID" value="XM_022295936.1"/>
</dbReference>
<dbReference type="GO" id="GO:0005737">
    <property type="term" value="C:cytoplasm"/>
    <property type="evidence" value="ECO:0007669"/>
    <property type="project" value="UniProtKB-SubCell"/>
</dbReference>
<dbReference type="GeneID" id="111019539"/>
<comment type="similarity">
    <text evidence="2">Belongs to the MLF family.</text>
</comment>
<evidence type="ECO:0000313" key="6">
    <source>
        <dbReference type="Proteomes" id="UP000504603"/>
    </source>
</evidence>
<dbReference type="OrthoDB" id="8707547at2759"/>
<accession>A0A6J1DCR4</accession>
<evidence type="ECO:0000256" key="5">
    <source>
        <dbReference type="SAM" id="MobiDB-lite"/>
    </source>
</evidence>
<dbReference type="KEGG" id="mcha:111019539"/>
<name>A0A6J1DCR4_MOMCH</name>
<feature type="compositionally biased region" description="Basic and acidic residues" evidence="5">
    <location>
        <begin position="61"/>
        <end position="81"/>
    </location>
</feature>
<evidence type="ECO:0000256" key="1">
    <source>
        <dbReference type="ARBA" id="ARBA00004496"/>
    </source>
</evidence>
<protein>
    <submittedName>
        <fullName evidence="7">Uncharacterized protein LOC111019539</fullName>
    </submittedName>
</protein>
<dbReference type="PANTHER" id="PTHR13105">
    <property type="entry name" value="MYELOID LEUKEMIA FACTOR"/>
    <property type="match status" value="1"/>
</dbReference>
<comment type="subcellular location">
    <subcellularLocation>
        <location evidence="1">Cytoplasm</location>
    </subcellularLocation>
</comment>
<keyword evidence="3" id="KW-0963">Cytoplasm</keyword>
<dbReference type="InterPro" id="IPR019376">
    <property type="entry name" value="Myeloid_leukemia_factor"/>
</dbReference>
<keyword evidence="4" id="KW-0597">Phosphoprotein</keyword>
<reference evidence="7" key="1">
    <citation type="submission" date="2025-08" db="UniProtKB">
        <authorList>
            <consortium name="RefSeq"/>
        </authorList>
    </citation>
    <scope>IDENTIFICATION</scope>
    <source>
        <strain evidence="7">OHB3-1</strain>
    </source>
</reference>
<sequence length="252" mass="27569">MLNSGLSGSRSTAYDNQKKDGGKGLVIQEISSDEEREEDDGLMGQRQDKNQMNSGSGKAPSVEHPDDTSDERQIVTHRSSEDSSFGVQPKASKSSMHTCKVTFGGVDGAYYTSTRTRTTDNEGVLLEETKEADKTTGQAIHRISRGIHDKGHSVTRKLNSDGKVDTLQTLHNLNEEVLAGFDRAWKGNFQGHKHVPRGGFHTDGNAESNGSRNREMSSWDFPSFGGSRHEHDGSRHISGAGTTKKVVRINID</sequence>
<organism evidence="6 7">
    <name type="scientific">Momordica charantia</name>
    <name type="common">Bitter gourd</name>
    <name type="synonym">Balsam pear</name>
    <dbReference type="NCBI Taxonomy" id="3673"/>
    <lineage>
        <taxon>Eukaryota</taxon>
        <taxon>Viridiplantae</taxon>
        <taxon>Streptophyta</taxon>
        <taxon>Embryophyta</taxon>
        <taxon>Tracheophyta</taxon>
        <taxon>Spermatophyta</taxon>
        <taxon>Magnoliopsida</taxon>
        <taxon>eudicotyledons</taxon>
        <taxon>Gunneridae</taxon>
        <taxon>Pentapetalae</taxon>
        <taxon>rosids</taxon>
        <taxon>fabids</taxon>
        <taxon>Cucurbitales</taxon>
        <taxon>Cucurbitaceae</taxon>
        <taxon>Momordiceae</taxon>
        <taxon>Momordica</taxon>
    </lineage>
</organism>
<proteinExistence type="inferred from homology"/>
<feature type="compositionally biased region" description="Acidic residues" evidence="5">
    <location>
        <begin position="31"/>
        <end position="41"/>
    </location>
</feature>
<evidence type="ECO:0000256" key="3">
    <source>
        <dbReference type="ARBA" id="ARBA00022490"/>
    </source>
</evidence>
<dbReference type="Pfam" id="PF10248">
    <property type="entry name" value="Mlf1IP"/>
    <property type="match status" value="1"/>
</dbReference>
<feature type="region of interest" description="Disordered" evidence="5">
    <location>
        <begin position="1"/>
        <end position="93"/>
    </location>
</feature>
<evidence type="ECO:0000313" key="7">
    <source>
        <dbReference type="RefSeq" id="XP_022151628.1"/>
    </source>
</evidence>
<feature type="region of interest" description="Disordered" evidence="5">
    <location>
        <begin position="195"/>
        <end position="242"/>
    </location>
</feature>
<dbReference type="Proteomes" id="UP000504603">
    <property type="component" value="Unplaced"/>
</dbReference>